<dbReference type="RefSeq" id="WP_184305971.1">
    <property type="nucleotide sequence ID" value="NZ_JACHXU010000011.1"/>
</dbReference>
<dbReference type="EMBL" id="JACHXU010000011">
    <property type="protein sequence ID" value="MBB3207674.1"/>
    <property type="molecule type" value="Genomic_DNA"/>
</dbReference>
<accession>A0A7W5DZY5</accession>
<sequence length="62" mass="6839">MIPAILSALFVLYLYRVLNSPSDESGINPSGVRGVDGLIDRIEAMQRQVDEMKAETKEKSVS</sequence>
<gene>
    <name evidence="1" type="ORF">FHS27_003499</name>
</gene>
<evidence type="ECO:0000313" key="1">
    <source>
        <dbReference type="EMBL" id="MBB3207674.1"/>
    </source>
</evidence>
<protein>
    <submittedName>
        <fullName evidence="1">Uncharacterized protein</fullName>
    </submittedName>
</protein>
<dbReference type="AlphaFoldDB" id="A0A7W5DZY5"/>
<keyword evidence="2" id="KW-1185">Reference proteome</keyword>
<dbReference type="Proteomes" id="UP000536179">
    <property type="component" value="Unassembled WGS sequence"/>
</dbReference>
<organism evidence="1 2">
    <name type="scientific">Aporhodopirellula rubra</name>
    <dbReference type="NCBI Taxonomy" id="980271"/>
    <lineage>
        <taxon>Bacteria</taxon>
        <taxon>Pseudomonadati</taxon>
        <taxon>Planctomycetota</taxon>
        <taxon>Planctomycetia</taxon>
        <taxon>Pirellulales</taxon>
        <taxon>Pirellulaceae</taxon>
        <taxon>Aporhodopirellula</taxon>
    </lineage>
</organism>
<reference evidence="1 2" key="1">
    <citation type="submission" date="2020-08" db="EMBL/GenBank/DDBJ databases">
        <title>Genomic Encyclopedia of Type Strains, Phase III (KMG-III): the genomes of soil and plant-associated and newly described type strains.</title>
        <authorList>
            <person name="Whitman W."/>
        </authorList>
    </citation>
    <scope>NUCLEOTIDE SEQUENCE [LARGE SCALE GENOMIC DNA]</scope>
    <source>
        <strain evidence="1 2">CECT 8075</strain>
    </source>
</reference>
<comment type="caution">
    <text evidence="1">The sequence shown here is derived from an EMBL/GenBank/DDBJ whole genome shotgun (WGS) entry which is preliminary data.</text>
</comment>
<name>A0A7W5DZY5_9BACT</name>
<evidence type="ECO:0000313" key="2">
    <source>
        <dbReference type="Proteomes" id="UP000536179"/>
    </source>
</evidence>
<proteinExistence type="predicted"/>